<keyword evidence="3" id="KW-0863">Zinc-finger</keyword>
<dbReference type="CDD" id="cd19756">
    <property type="entry name" value="Bbox2"/>
    <property type="match status" value="1"/>
</dbReference>
<feature type="compositionally biased region" description="Polar residues" evidence="4">
    <location>
        <begin position="31"/>
        <end position="58"/>
    </location>
</feature>
<feature type="region of interest" description="Disordered" evidence="4">
    <location>
        <begin position="584"/>
        <end position="622"/>
    </location>
</feature>
<evidence type="ECO:0000313" key="6">
    <source>
        <dbReference type="EnsemblProtists" id="PYU1_T008427"/>
    </source>
</evidence>
<dbReference type="EMBL" id="GL376613">
    <property type="status" value="NOT_ANNOTATED_CDS"/>
    <property type="molecule type" value="Genomic_DNA"/>
</dbReference>
<dbReference type="SUPFAM" id="SSF56399">
    <property type="entry name" value="ADP-ribosylation"/>
    <property type="match status" value="1"/>
</dbReference>
<dbReference type="SMART" id="SM00336">
    <property type="entry name" value="BBOX"/>
    <property type="match status" value="2"/>
</dbReference>
<dbReference type="GO" id="GO:0005654">
    <property type="term" value="C:nucleoplasm"/>
    <property type="evidence" value="ECO:0007669"/>
    <property type="project" value="TreeGrafter"/>
</dbReference>
<dbReference type="GO" id="GO:0061630">
    <property type="term" value="F:ubiquitin protein ligase activity"/>
    <property type="evidence" value="ECO:0007669"/>
    <property type="project" value="TreeGrafter"/>
</dbReference>
<reference evidence="7" key="1">
    <citation type="journal article" date="2010" name="Genome Biol.">
        <title>Genome sequence of the necrotrophic plant pathogen Pythium ultimum reveals original pathogenicity mechanisms and effector repertoire.</title>
        <authorList>
            <person name="Levesque C.A."/>
            <person name="Brouwer H."/>
            <person name="Cano L."/>
            <person name="Hamilton J.P."/>
            <person name="Holt C."/>
            <person name="Huitema E."/>
            <person name="Raffaele S."/>
            <person name="Robideau G.P."/>
            <person name="Thines M."/>
            <person name="Win J."/>
            <person name="Zerillo M.M."/>
            <person name="Beakes G.W."/>
            <person name="Boore J.L."/>
            <person name="Busam D."/>
            <person name="Dumas B."/>
            <person name="Ferriera S."/>
            <person name="Fuerstenberg S.I."/>
            <person name="Gachon C.M."/>
            <person name="Gaulin E."/>
            <person name="Govers F."/>
            <person name="Grenville-Briggs L."/>
            <person name="Horner N."/>
            <person name="Hostetler J."/>
            <person name="Jiang R.H."/>
            <person name="Johnson J."/>
            <person name="Krajaejun T."/>
            <person name="Lin H."/>
            <person name="Meijer H.J."/>
            <person name="Moore B."/>
            <person name="Morris P."/>
            <person name="Phuntmart V."/>
            <person name="Puiu D."/>
            <person name="Shetty J."/>
            <person name="Stajich J.E."/>
            <person name="Tripathy S."/>
            <person name="Wawra S."/>
            <person name="van West P."/>
            <person name="Whitty B.R."/>
            <person name="Coutinho P.M."/>
            <person name="Henrissat B."/>
            <person name="Martin F."/>
            <person name="Thomas P.D."/>
            <person name="Tyler B.M."/>
            <person name="De Vries R.P."/>
            <person name="Kamoun S."/>
            <person name="Yandell M."/>
            <person name="Tisserat N."/>
            <person name="Buell C.R."/>
        </authorList>
    </citation>
    <scope>NUCLEOTIDE SEQUENCE</scope>
    <source>
        <strain evidence="7">DAOM:BR144</strain>
    </source>
</reference>
<feature type="region of interest" description="Disordered" evidence="4">
    <location>
        <begin position="705"/>
        <end position="729"/>
    </location>
</feature>
<evidence type="ECO:0000256" key="2">
    <source>
        <dbReference type="ARBA" id="ARBA00022833"/>
    </source>
</evidence>
<keyword evidence="2" id="KW-0862">Zinc</keyword>
<protein>
    <recommendedName>
        <fullName evidence="5">B box-type domain-containing protein</fullName>
    </recommendedName>
</protein>
<reference evidence="7" key="2">
    <citation type="submission" date="2010-04" db="EMBL/GenBank/DDBJ databases">
        <authorList>
            <person name="Buell R."/>
            <person name="Hamilton J."/>
            <person name="Hostetler J."/>
        </authorList>
    </citation>
    <scope>NUCLEOTIDE SEQUENCE [LARGE SCALE GENOMIC DNA]</scope>
    <source>
        <strain evidence="7">DAOM:BR144</strain>
    </source>
</reference>
<keyword evidence="7" id="KW-1185">Reference proteome</keyword>
<feature type="domain" description="B box-type" evidence="5">
    <location>
        <begin position="268"/>
        <end position="315"/>
    </location>
</feature>
<organism evidence="6 7">
    <name type="scientific">Globisporangium ultimum (strain ATCC 200006 / CBS 805.95 / DAOM BR144)</name>
    <name type="common">Pythium ultimum</name>
    <dbReference type="NCBI Taxonomy" id="431595"/>
    <lineage>
        <taxon>Eukaryota</taxon>
        <taxon>Sar</taxon>
        <taxon>Stramenopiles</taxon>
        <taxon>Oomycota</taxon>
        <taxon>Peronosporomycetes</taxon>
        <taxon>Pythiales</taxon>
        <taxon>Pythiaceae</taxon>
        <taxon>Globisporangium</taxon>
    </lineage>
</organism>
<evidence type="ECO:0000313" key="7">
    <source>
        <dbReference type="Proteomes" id="UP000019132"/>
    </source>
</evidence>
<dbReference type="Proteomes" id="UP000019132">
    <property type="component" value="Unassembled WGS sequence"/>
</dbReference>
<sequence>MVVEETEGSNNDHGASLARLRLFLAPHASTKGESGQDAPNSNDTHGQDEAPSSSSSNDAKGGVPEAVAEDEDAEASEVTIPVAGAVASVSPLSHTTKDFARVKYLLQCCLLGYKVHDDIMMWDMTNPSLVAQYEQHSHGLLELDSWVAVNDLGAAMGDVHNYGFTSLDASQTGMKFTTGNLQLGPPLKSKGTQQLVLCKIAVGKSLAIQNEEEAKKRLPGGYHSFYLQHNAQDDDVDRGYYHEYILNNAFQILPQHLVRFHYSAMDSKSAGPCALCEKHSAAVVCRACEASICLTCDQEVHSANKLVSRHKRVPLHRKTKHTRGTGTPASRSRRRSSSALSSDVALTSPLSPSSPSASNLEQQQDTDVNAIVAKQLEDGSADAQTGCRFHEGKHVEFYCSVCELPVCVHCKMVGDHSVGEKGNHRLLTITDAYELSLRESLKNDPLVESRKLVIENKLHSLAKSKEDVLHNKEQVEAVIRLQCEQALSRLEDEVRTKMVVLDGEALEYQRQLQQIEWAEDTLDDLRACSPAVEFLGVWNQHKLVRSEQRDFPAFGHGSSAEQVKGDLELVGRLQVVSGEQLNLVVHGDSDDSSSRQSSARFSRRPHNSISQYGGSQRHPSDNTDIRKKLLSMKATLPTELMAFSAQVALGAESPGRNRSSTLISPKGMQMMEDIRSELLEQCTLAKHSRTATFTHRAPLGAVSSITISQAPPPTPTRAHLRTDTPSTLRGFSIQPTTWKRGSLPHEQQPSPLRHRTRLATDAWSTLLRQEMALATPANGEQ</sequence>
<dbReference type="Gene3D" id="3.30.160.60">
    <property type="entry name" value="Classic Zinc Finger"/>
    <property type="match status" value="1"/>
</dbReference>
<feature type="compositionally biased region" description="Basic residues" evidence="4">
    <location>
        <begin position="307"/>
        <end position="323"/>
    </location>
</feature>
<feature type="region of interest" description="Disordered" evidence="4">
    <location>
        <begin position="307"/>
        <end position="364"/>
    </location>
</feature>
<dbReference type="InParanoid" id="K3WTY1"/>
<dbReference type="PANTHER" id="PTHR25462">
    <property type="entry name" value="BONUS, ISOFORM C-RELATED"/>
    <property type="match status" value="1"/>
</dbReference>
<dbReference type="InterPro" id="IPR049808">
    <property type="entry name" value="CONSTANS-like_Bbox1"/>
</dbReference>
<accession>K3WTY1</accession>
<proteinExistence type="predicted"/>
<feature type="region of interest" description="Disordered" evidence="4">
    <location>
        <begin position="26"/>
        <end position="76"/>
    </location>
</feature>
<evidence type="ECO:0000259" key="5">
    <source>
        <dbReference type="PROSITE" id="PS50119"/>
    </source>
</evidence>
<dbReference type="CDD" id="cd19821">
    <property type="entry name" value="Bbox1_BBX-like"/>
    <property type="match status" value="1"/>
</dbReference>
<dbReference type="AlphaFoldDB" id="K3WTY1"/>
<feature type="compositionally biased region" description="Low complexity" evidence="4">
    <location>
        <begin position="337"/>
        <end position="358"/>
    </location>
</feature>
<dbReference type="OMA" id="FRDSEEW"/>
<feature type="domain" description="B box-type" evidence="5">
    <location>
        <begin position="382"/>
        <end position="429"/>
    </location>
</feature>
<keyword evidence="1" id="KW-0479">Metal-binding</keyword>
<evidence type="ECO:0000256" key="3">
    <source>
        <dbReference type="PROSITE-ProRule" id="PRU00024"/>
    </source>
</evidence>
<dbReference type="eggNOG" id="KOG2177">
    <property type="taxonomic scope" value="Eukaryota"/>
</dbReference>
<dbReference type="PANTHER" id="PTHR25462:SF296">
    <property type="entry name" value="MEIOTIC P26, ISOFORM F"/>
    <property type="match status" value="1"/>
</dbReference>
<evidence type="ECO:0000256" key="4">
    <source>
        <dbReference type="SAM" id="MobiDB-lite"/>
    </source>
</evidence>
<dbReference type="GO" id="GO:0008270">
    <property type="term" value="F:zinc ion binding"/>
    <property type="evidence" value="ECO:0007669"/>
    <property type="project" value="UniProtKB-KW"/>
</dbReference>
<dbReference type="InterPro" id="IPR000315">
    <property type="entry name" value="Znf_B-box"/>
</dbReference>
<dbReference type="Pfam" id="PF00643">
    <property type="entry name" value="zf-B_box"/>
    <property type="match status" value="1"/>
</dbReference>
<dbReference type="EnsemblProtists" id="PYU1_T008427">
    <property type="protein sequence ID" value="PYU1_T008427"/>
    <property type="gene ID" value="PYU1_G008411"/>
</dbReference>
<dbReference type="InterPro" id="IPR047153">
    <property type="entry name" value="TRIM45/56/19-like"/>
</dbReference>
<dbReference type="STRING" id="431595.K3WTY1"/>
<name>K3WTY1_GLOUD</name>
<dbReference type="SUPFAM" id="SSF57845">
    <property type="entry name" value="B-box zinc-binding domain"/>
    <property type="match status" value="1"/>
</dbReference>
<evidence type="ECO:0000256" key="1">
    <source>
        <dbReference type="ARBA" id="ARBA00022723"/>
    </source>
</evidence>
<dbReference type="PROSITE" id="PS50119">
    <property type="entry name" value="ZF_BBOX"/>
    <property type="match status" value="2"/>
</dbReference>
<dbReference type="VEuPathDB" id="FungiDB:PYU1_G008411"/>
<reference evidence="6" key="3">
    <citation type="submission" date="2015-02" db="UniProtKB">
        <authorList>
            <consortium name="EnsemblProtists"/>
        </authorList>
    </citation>
    <scope>IDENTIFICATION</scope>
    <source>
        <strain evidence="6">DAOM BR144</strain>
    </source>
</reference>
<dbReference type="Gene3D" id="3.90.228.10">
    <property type="match status" value="1"/>
</dbReference>
<dbReference type="HOGENOM" id="CLU_372796_0_0_1"/>